<comment type="caution">
    <text evidence="1">The sequence shown here is derived from an EMBL/GenBank/DDBJ whole genome shotgun (WGS) entry which is preliminary data.</text>
</comment>
<dbReference type="InterPro" id="IPR005064">
    <property type="entry name" value="BUG"/>
</dbReference>
<evidence type="ECO:0000313" key="1">
    <source>
        <dbReference type="EMBL" id="MPM24087.1"/>
    </source>
</evidence>
<dbReference type="PANTHER" id="PTHR42928:SF5">
    <property type="entry name" value="BLR1237 PROTEIN"/>
    <property type="match status" value="1"/>
</dbReference>
<dbReference type="InterPro" id="IPR042100">
    <property type="entry name" value="Bug_dom1"/>
</dbReference>
<name>A0A644Y7E1_9ZZZZ</name>
<dbReference type="Gene3D" id="3.40.190.150">
    <property type="entry name" value="Bordetella uptake gene, domain 1"/>
    <property type="match status" value="1"/>
</dbReference>
<dbReference type="EMBL" id="VSSQ01004184">
    <property type="protein sequence ID" value="MPM24087.1"/>
    <property type="molecule type" value="Genomic_DNA"/>
</dbReference>
<accession>A0A644Y7E1</accession>
<proteinExistence type="predicted"/>
<gene>
    <name evidence="1" type="ORF">SDC9_70568</name>
</gene>
<sequence>MKRNKILVVLCVLLVASSFLFAQATSEAANAKLWPKTQPVVYVGFGAGGGTDTAVRPVIAKMEEYLGETINVVNQAGAASAVAANTVMYTKAHDGYSMFATGSAPISGFRVMATSQTFWGDWASFHPYMGAAALIVRSDSPIKTYDEAIAYLKTKKVNFAISGFGVGPHVLFEAVRDIAGVAAPNYMTAGSCRQAGINIIAGDAEISMATFSSVIDFIKAGQIRALAITDTKDYTEFGMNIPSITKVQKNAENIPLLSETWPILIPRDAPKHIVDKLTEAFYWAIKQPAIVDYAKNQGLVIAGYAGEEADKFLAIQEAGYAWTLHNVGSTVESPEKFGIPKLANFNWDVAKQKIKK</sequence>
<dbReference type="AlphaFoldDB" id="A0A644Y7E1"/>
<reference evidence="1" key="1">
    <citation type="submission" date="2019-08" db="EMBL/GenBank/DDBJ databases">
        <authorList>
            <person name="Kucharzyk K."/>
            <person name="Murdoch R.W."/>
            <person name="Higgins S."/>
            <person name="Loffler F."/>
        </authorList>
    </citation>
    <scope>NUCLEOTIDE SEQUENCE</scope>
</reference>
<dbReference type="Gene3D" id="3.40.190.10">
    <property type="entry name" value="Periplasmic binding protein-like II"/>
    <property type="match status" value="1"/>
</dbReference>
<dbReference type="Pfam" id="PF03401">
    <property type="entry name" value="TctC"/>
    <property type="match status" value="1"/>
</dbReference>
<protein>
    <submittedName>
        <fullName evidence="1">Uncharacterized protein</fullName>
    </submittedName>
</protein>
<dbReference type="PANTHER" id="PTHR42928">
    <property type="entry name" value="TRICARBOXYLATE-BINDING PROTEIN"/>
    <property type="match status" value="1"/>
</dbReference>
<organism evidence="1">
    <name type="scientific">bioreactor metagenome</name>
    <dbReference type="NCBI Taxonomy" id="1076179"/>
    <lineage>
        <taxon>unclassified sequences</taxon>
        <taxon>metagenomes</taxon>
        <taxon>ecological metagenomes</taxon>
    </lineage>
</organism>